<evidence type="ECO:0000313" key="2">
    <source>
        <dbReference type="EMBL" id="MFC7370113.1"/>
    </source>
</evidence>
<proteinExistence type="predicted"/>
<dbReference type="EMBL" id="JBHTCP010000002">
    <property type="protein sequence ID" value="MFC7370113.1"/>
    <property type="molecule type" value="Genomic_DNA"/>
</dbReference>
<dbReference type="InterPro" id="IPR036291">
    <property type="entry name" value="NAD(P)-bd_dom_sf"/>
</dbReference>
<dbReference type="InterPro" id="IPR001509">
    <property type="entry name" value="Epimerase_deHydtase"/>
</dbReference>
<dbReference type="Pfam" id="PF01370">
    <property type="entry name" value="Epimerase"/>
    <property type="match status" value="1"/>
</dbReference>
<dbReference type="PANTHER" id="PTHR48079">
    <property type="entry name" value="PROTEIN YEEZ"/>
    <property type="match status" value="1"/>
</dbReference>
<comment type="caution">
    <text evidence="2">The sequence shown here is derived from an EMBL/GenBank/DDBJ whole genome shotgun (WGS) entry which is preliminary data.</text>
</comment>
<keyword evidence="3" id="KW-1185">Reference proteome</keyword>
<accession>A0ABW2NLW8</accession>
<dbReference type="InterPro" id="IPR051783">
    <property type="entry name" value="NAD(P)-dependent_oxidoreduct"/>
</dbReference>
<organism evidence="2 3">
    <name type="scientific">Fictibacillus iocasae</name>
    <dbReference type="NCBI Taxonomy" id="2715437"/>
    <lineage>
        <taxon>Bacteria</taxon>
        <taxon>Bacillati</taxon>
        <taxon>Bacillota</taxon>
        <taxon>Bacilli</taxon>
        <taxon>Bacillales</taxon>
        <taxon>Fictibacillaceae</taxon>
        <taxon>Fictibacillus</taxon>
    </lineage>
</organism>
<evidence type="ECO:0000313" key="3">
    <source>
        <dbReference type="Proteomes" id="UP001596549"/>
    </source>
</evidence>
<gene>
    <name evidence="2" type="ORF">ACFQPF_00290</name>
</gene>
<sequence>MEVLLIGGTRFLGRHITESLLKNGHRVTLFNRGQFASDLFPECEKITGDRTTDFALLTGRSFDAVIDTCGYLPDDVRKMARTLHPVTPMYVFISSISVYADLSQEKINENCTVSSWEHIDTNVMDWNHYGPLKAACEQAVIDEYGSDASLIIRPGLIVGPHDYSDRFTYWIERILRGGKVLAPVSPQERTQFIDVRDLAEWIVAMTETNTIGTFQAAGTERTLGELFTACQAIAQSDAEFVWADEHFLKENEVGEWVELPLWIASPQYKGMACADDSKAQKHGLQYRPIIQTIRDTLSWSQSRSLAPDDWRAGLSPEKEISVLHTWHSSFHSNEK</sequence>
<evidence type="ECO:0000259" key="1">
    <source>
        <dbReference type="Pfam" id="PF01370"/>
    </source>
</evidence>
<dbReference type="PANTHER" id="PTHR48079:SF6">
    <property type="entry name" value="NAD(P)-BINDING DOMAIN-CONTAINING PROTEIN-RELATED"/>
    <property type="match status" value="1"/>
</dbReference>
<protein>
    <submittedName>
        <fullName evidence="2">NAD-dependent epimerase/dehydratase family protein</fullName>
    </submittedName>
</protein>
<feature type="domain" description="NAD-dependent epimerase/dehydratase" evidence="1">
    <location>
        <begin position="3"/>
        <end position="208"/>
    </location>
</feature>
<name>A0ABW2NLW8_9BACL</name>
<dbReference type="SUPFAM" id="SSF51735">
    <property type="entry name" value="NAD(P)-binding Rossmann-fold domains"/>
    <property type="match status" value="1"/>
</dbReference>
<dbReference type="Proteomes" id="UP001596549">
    <property type="component" value="Unassembled WGS sequence"/>
</dbReference>
<dbReference type="Gene3D" id="3.40.50.720">
    <property type="entry name" value="NAD(P)-binding Rossmann-like Domain"/>
    <property type="match status" value="1"/>
</dbReference>
<reference evidence="3" key="1">
    <citation type="journal article" date="2019" name="Int. J. Syst. Evol. Microbiol.">
        <title>The Global Catalogue of Microorganisms (GCM) 10K type strain sequencing project: providing services to taxonomists for standard genome sequencing and annotation.</title>
        <authorList>
            <consortium name="The Broad Institute Genomics Platform"/>
            <consortium name="The Broad Institute Genome Sequencing Center for Infectious Disease"/>
            <person name="Wu L."/>
            <person name="Ma J."/>
        </authorList>
    </citation>
    <scope>NUCLEOTIDE SEQUENCE [LARGE SCALE GENOMIC DNA]</scope>
    <source>
        <strain evidence="3">NBRC 106396</strain>
    </source>
</reference>
<dbReference type="RefSeq" id="WP_379744762.1">
    <property type="nucleotide sequence ID" value="NZ_JBHTCP010000002.1"/>
</dbReference>